<gene>
    <name evidence="2" type="ORF">SPIL2461_LOCUS18608</name>
</gene>
<comment type="caution">
    <text evidence="2">The sequence shown here is derived from an EMBL/GenBank/DDBJ whole genome shotgun (WGS) entry which is preliminary data.</text>
</comment>
<sequence>EVRRSLANRGSQFQQRDDEGEARRSLARKSESFPPDEGMTRRSSGHGYEEEGQTRRSVASRKSEAYEDAGRGSQRLSRLPEGSEQRMLSRPPLSPGSSETELYTGHDGFQRKSEVIRPERPVELTLVLDADNVDEMKSIIWKFTEQGACVKALSRHCPKAEPEDIRAGDVLMFINKEFVLDKEKLVTQKIWKDEQLDNRFLTLRFRAW</sequence>
<dbReference type="OrthoDB" id="435988at2759"/>
<evidence type="ECO:0000313" key="3">
    <source>
        <dbReference type="Proteomes" id="UP000649617"/>
    </source>
</evidence>
<feature type="compositionally biased region" description="Basic and acidic residues" evidence="1">
    <location>
        <begin position="15"/>
        <end position="31"/>
    </location>
</feature>
<feature type="compositionally biased region" description="Basic and acidic residues" evidence="1">
    <location>
        <begin position="61"/>
        <end position="70"/>
    </location>
</feature>
<evidence type="ECO:0000313" key="2">
    <source>
        <dbReference type="EMBL" id="CAE7673203.1"/>
    </source>
</evidence>
<dbReference type="Proteomes" id="UP000649617">
    <property type="component" value="Unassembled WGS sequence"/>
</dbReference>
<accession>A0A812WAC2</accession>
<evidence type="ECO:0000256" key="1">
    <source>
        <dbReference type="SAM" id="MobiDB-lite"/>
    </source>
</evidence>
<proteinExistence type="predicted"/>
<organism evidence="2 3">
    <name type="scientific">Symbiodinium pilosum</name>
    <name type="common">Dinoflagellate</name>
    <dbReference type="NCBI Taxonomy" id="2952"/>
    <lineage>
        <taxon>Eukaryota</taxon>
        <taxon>Sar</taxon>
        <taxon>Alveolata</taxon>
        <taxon>Dinophyceae</taxon>
        <taxon>Suessiales</taxon>
        <taxon>Symbiodiniaceae</taxon>
        <taxon>Symbiodinium</taxon>
    </lineage>
</organism>
<dbReference type="AlphaFoldDB" id="A0A812WAC2"/>
<name>A0A812WAC2_SYMPI</name>
<feature type="non-terminal residue" evidence="2">
    <location>
        <position position="1"/>
    </location>
</feature>
<reference evidence="2" key="1">
    <citation type="submission" date="2021-02" db="EMBL/GenBank/DDBJ databases">
        <authorList>
            <person name="Dougan E. K."/>
            <person name="Rhodes N."/>
            <person name="Thang M."/>
            <person name="Chan C."/>
        </authorList>
    </citation>
    <scope>NUCLEOTIDE SEQUENCE</scope>
</reference>
<dbReference type="EMBL" id="CAJNIZ010043934">
    <property type="protein sequence ID" value="CAE7673203.1"/>
    <property type="molecule type" value="Genomic_DNA"/>
</dbReference>
<feature type="region of interest" description="Disordered" evidence="1">
    <location>
        <begin position="1"/>
        <end position="112"/>
    </location>
</feature>
<protein>
    <submittedName>
        <fullName evidence="2">Uncharacterized protein</fullName>
    </submittedName>
</protein>
<keyword evidence="3" id="KW-1185">Reference proteome</keyword>